<dbReference type="Proteomes" id="UP000198611">
    <property type="component" value="Unassembled WGS sequence"/>
</dbReference>
<evidence type="ECO:0000259" key="6">
    <source>
        <dbReference type="Pfam" id="PF01420"/>
    </source>
</evidence>
<dbReference type="CDD" id="cd17517">
    <property type="entry name" value="RMtype1_S_EcoKI_StySPI-TRD2-CR2_like"/>
    <property type="match status" value="1"/>
</dbReference>
<evidence type="ECO:0000256" key="5">
    <source>
        <dbReference type="SAM" id="MobiDB-lite"/>
    </source>
</evidence>
<feature type="coiled-coil region" evidence="4">
    <location>
        <begin position="169"/>
        <end position="256"/>
    </location>
</feature>
<dbReference type="InterPro" id="IPR044946">
    <property type="entry name" value="Restrct_endonuc_typeI_TRD_sf"/>
</dbReference>
<protein>
    <submittedName>
        <fullName evidence="7">Type I restriction enzyme, S subunit</fullName>
    </submittedName>
</protein>
<dbReference type="GO" id="GO:0009307">
    <property type="term" value="P:DNA restriction-modification system"/>
    <property type="evidence" value="ECO:0007669"/>
    <property type="project" value="UniProtKB-KW"/>
</dbReference>
<organism evidence="7 8">
    <name type="scientific">Thiohalospira halophila DSM 15071</name>
    <dbReference type="NCBI Taxonomy" id="1123397"/>
    <lineage>
        <taxon>Bacteria</taxon>
        <taxon>Pseudomonadati</taxon>
        <taxon>Pseudomonadota</taxon>
        <taxon>Gammaproteobacteria</taxon>
        <taxon>Thiohalospirales</taxon>
        <taxon>Thiohalospiraceae</taxon>
        <taxon>Thiohalospira</taxon>
    </lineage>
</organism>
<dbReference type="InterPro" id="IPR051212">
    <property type="entry name" value="Type-I_RE_S_subunit"/>
</dbReference>
<dbReference type="GO" id="GO:0003677">
    <property type="term" value="F:DNA binding"/>
    <property type="evidence" value="ECO:0007669"/>
    <property type="project" value="UniProtKB-KW"/>
</dbReference>
<feature type="coiled-coil region" evidence="4">
    <location>
        <begin position="445"/>
        <end position="472"/>
    </location>
</feature>
<dbReference type="EMBL" id="FOMJ01000005">
    <property type="protein sequence ID" value="SFD43822.1"/>
    <property type="molecule type" value="Genomic_DNA"/>
</dbReference>
<dbReference type="RefSeq" id="WP_093428287.1">
    <property type="nucleotide sequence ID" value="NZ_FOMJ01000005.1"/>
</dbReference>
<keyword evidence="4" id="KW-0175">Coiled coil</keyword>
<dbReference type="PANTHER" id="PTHR43140">
    <property type="entry name" value="TYPE-1 RESTRICTION ENZYME ECOKI SPECIFICITY PROTEIN"/>
    <property type="match status" value="1"/>
</dbReference>
<name>A0A1I1SBW9_9GAMM</name>
<evidence type="ECO:0000256" key="4">
    <source>
        <dbReference type="SAM" id="Coils"/>
    </source>
</evidence>
<evidence type="ECO:0000313" key="7">
    <source>
        <dbReference type="EMBL" id="SFD43822.1"/>
    </source>
</evidence>
<dbReference type="SUPFAM" id="SSF116734">
    <property type="entry name" value="DNA methylase specificity domain"/>
    <property type="match status" value="2"/>
</dbReference>
<dbReference type="AlphaFoldDB" id="A0A1I1SBW9"/>
<accession>A0A1I1SBW9</accession>
<reference evidence="7 8" key="1">
    <citation type="submission" date="2016-10" db="EMBL/GenBank/DDBJ databases">
        <authorList>
            <person name="de Groot N.N."/>
        </authorList>
    </citation>
    <scope>NUCLEOTIDE SEQUENCE [LARGE SCALE GENOMIC DNA]</scope>
    <source>
        <strain evidence="7 8">HL3</strain>
    </source>
</reference>
<comment type="similarity">
    <text evidence="1">Belongs to the type-I restriction system S methylase family.</text>
</comment>
<evidence type="ECO:0000256" key="2">
    <source>
        <dbReference type="ARBA" id="ARBA00022747"/>
    </source>
</evidence>
<dbReference type="CDD" id="cd17257">
    <property type="entry name" value="RMtype1_S_EcoBI-TRD1-CR1_like"/>
    <property type="match status" value="1"/>
</dbReference>
<evidence type="ECO:0000256" key="1">
    <source>
        <dbReference type="ARBA" id="ARBA00010923"/>
    </source>
</evidence>
<dbReference type="PANTHER" id="PTHR43140:SF1">
    <property type="entry name" value="TYPE I RESTRICTION ENZYME ECOKI SPECIFICITY SUBUNIT"/>
    <property type="match status" value="1"/>
</dbReference>
<dbReference type="STRING" id="1123397.SAMN05660831_01641"/>
<keyword evidence="3" id="KW-0238">DNA-binding</keyword>
<feature type="domain" description="Type I restriction modification DNA specificity" evidence="6">
    <location>
        <begin position="24"/>
        <end position="178"/>
    </location>
</feature>
<keyword evidence="8" id="KW-1185">Reference proteome</keyword>
<feature type="domain" description="Type I restriction modification DNA specificity" evidence="6">
    <location>
        <begin position="289"/>
        <end position="470"/>
    </location>
</feature>
<evidence type="ECO:0000256" key="3">
    <source>
        <dbReference type="ARBA" id="ARBA00023125"/>
    </source>
</evidence>
<sequence>MALGLTPQQIVDSGEHPLLVKADRWERVFLKEIASVQNGAAFSSAYFTDNEGLPLIRIRDVGQRETENFYNGPYSSEYVVNSGDLLIGMDGDFRCAFWNGGKALLNQRVCRVRLESYLMEEKFLYFCLQPYLDAIHAHTSSVTVKHLSSRTVENIPLPLPPLGEQKRIVAKIEELFSELDDSVANLETARARLQTYRQSLLKNAFEGRLTEQWRRDHADELESADQLLERIREERQARYQQQLEDWKTQVAQWEADGKAGSKPSKPTLPKDWTDDEDLLAGQVEIPSTGWSRCHLGDLIEYPKYGTTKKCFYDKGATPVLRIPNVVSGRVNSSDLKFADFETREIRDWALCAGDLLVIRSNGSLAIVGTAGLVGPEHEGFLYAGYLIRLRPISRSILPKYLKYVLQSPPVRKQLDRKAKSTSGVNNINAKELVSLCVPLPSISEQELIVDQVDRMSSQIEELEKAVGENLERTANLRQSILKRAFEGRLVSQDPNDEPASELLARIQGAPQNEREAGNGRRARTGSASKEAG</sequence>
<dbReference type="InterPro" id="IPR000055">
    <property type="entry name" value="Restrct_endonuc_typeI_TRD"/>
</dbReference>
<evidence type="ECO:0000313" key="8">
    <source>
        <dbReference type="Proteomes" id="UP000198611"/>
    </source>
</evidence>
<keyword evidence="2" id="KW-0680">Restriction system</keyword>
<dbReference type="Pfam" id="PF01420">
    <property type="entry name" value="Methylase_S"/>
    <property type="match status" value="2"/>
</dbReference>
<dbReference type="OrthoDB" id="398435at2"/>
<feature type="region of interest" description="Disordered" evidence="5">
    <location>
        <begin position="491"/>
        <end position="532"/>
    </location>
</feature>
<dbReference type="Gene3D" id="3.90.220.20">
    <property type="entry name" value="DNA methylase specificity domains"/>
    <property type="match status" value="2"/>
</dbReference>
<proteinExistence type="inferred from homology"/>
<gene>
    <name evidence="7" type="ORF">SAMN05660831_01641</name>
</gene>